<evidence type="ECO:0000256" key="2">
    <source>
        <dbReference type="SAM" id="SignalP"/>
    </source>
</evidence>
<feature type="compositionally biased region" description="Gly residues" evidence="1">
    <location>
        <begin position="134"/>
        <end position="157"/>
    </location>
</feature>
<protein>
    <submittedName>
        <fullName evidence="3">Uncharacterized protein</fullName>
    </submittedName>
</protein>
<comment type="caution">
    <text evidence="3">The sequence shown here is derived from an EMBL/GenBank/DDBJ whole genome shotgun (WGS) entry which is preliminary data.</text>
</comment>
<feature type="region of interest" description="Disordered" evidence="1">
    <location>
        <begin position="177"/>
        <end position="196"/>
    </location>
</feature>
<feature type="compositionally biased region" description="Basic and acidic residues" evidence="1">
    <location>
        <begin position="48"/>
        <end position="63"/>
    </location>
</feature>
<reference evidence="4" key="1">
    <citation type="submission" date="2023-07" db="EMBL/GenBank/DDBJ databases">
        <title>Conexibacter stalactiti sp. nov., isolated from stalactites in a lava cave and emended description of the genus Conexibacter.</title>
        <authorList>
            <person name="Lee S.D."/>
        </authorList>
    </citation>
    <scope>NUCLEOTIDE SEQUENCE [LARGE SCALE GENOMIC DNA]</scope>
    <source>
        <strain evidence="4">KCTC 39840</strain>
    </source>
</reference>
<feature type="signal peptide" evidence="2">
    <location>
        <begin position="1"/>
        <end position="24"/>
    </location>
</feature>
<feature type="chain" id="PRO_5045764622" evidence="2">
    <location>
        <begin position="25"/>
        <end position="217"/>
    </location>
</feature>
<reference evidence="3 4" key="2">
    <citation type="submission" date="2023-10" db="EMBL/GenBank/DDBJ databases">
        <authorList>
            <person name="Han X.F."/>
        </authorList>
    </citation>
    <scope>NUCLEOTIDE SEQUENCE [LARGE SCALE GENOMIC DNA]</scope>
    <source>
        <strain evidence="3 4">KCTC 39840</strain>
    </source>
</reference>
<proteinExistence type="predicted"/>
<evidence type="ECO:0000313" key="4">
    <source>
        <dbReference type="Proteomes" id="UP001284601"/>
    </source>
</evidence>
<feature type="compositionally biased region" description="Gly residues" evidence="1">
    <location>
        <begin position="97"/>
        <end position="113"/>
    </location>
</feature>
<keyword evidence="2" id="KW-0732">Signal</keyword>
<name>A0ABU4HMP8_9ACTN</name>
<gene>
    <name evidence="3" type="ORF">R7226_09510</name>
</gene>
<feature type="compositionally biased region" description="Low complexity" evidence="1">
    <location>
        <begin position="25"/>
        <end position="44"/>
    </location>
</feature>
<keyword evidence="4" id="KW-1185">Reference proteome</keyword>
<sequence length="217" mass="20995">MTTGSTLRALAAGVAALAVALPLAACGSSDDGSGSTTSTVAAAAGQGGRDRGELAVCLREHGVELPQPPAGAGRPDGAPQGEGTPPDGATTPEGAPPGDGSGPPAGGPGGGFFGRDLSDAERERLEAAFEACGGSFGGERGGPGMPGRAGAAGGRGGAPSAAALEQFVACVRRNGYDLPDANTSGDGPVFDDDAVDRDDPAFVSASRTCQRYLAPTS</sequence>
<feature type="compositionally biased region" description="Low complexity" evidence="1">
    <location>
        <begin position="70"/>
        <end position="81"/>
    </location>
</feature>
<organism evidence="3 4">
    <name type="scientific">Conexibacter stalactiti</name>
    <dbReference type="NCBI Taxonomy" id="1940611"/>
    <lineage>
        <taxon>Bacteria</taxon>
        <taxon>Bacillati</taxon>
        <taxon>Actinomycetota</taxon>
        <taxon>Thermoleophilia</taxon>
        <taxon>Solirubrobacterales</taxon>
        <taxon>Conexibacteraceae</taxon>
        <taxon>Conexibacter</taxon>
    </lineage>
</organism>
<feature type="region of interest" description="Disordered" evidence="1">
    <location>
        <begin position="25"/>
        <end position="158"/>
    </location>
</feature>
<dbReference type="RefSeq" id="WP_318596851.1">
    <property type="nucleotide sequence ID" value="NZ_JAWSTH010000019.1"/>
</dbReference>
<dbReference type="EMBL" id="JAWSTH010000019">
    <property type="protein sequence ID" value="MDW5594573.1"/>
    <property type="molecule type" value="Genomic_DNA"/>
</dbReference>
<evidence type="ECO:0000313" key="3">
    <source>
        <dbReference type="EMBL" id="MDW5594573.1"/>
    </source>
</evidence>
<dbReference type="Proteomes" id="UP001284601">
    <property type="component" value="Unassembled WGS sequence"/>
</dbReference>
<accession>A0ABU4HMP8</accession>
<feature type="compositionally biased region" description="Basic and acidic residues" evidence="1">
    <location>
        <begin position="116"/>
        <end position="127"/>
    </location>
</feature>
<evidence type="ECO:0000256" key="1">
    <source>
        <dbReference type="SAM" id="MobiDB-lite"/>
    </source>
</evidence>